<evidence type="ECO:0000313" key="2">
    <source>
        <dbReference type="EMBL" id="CAB4889548.1"/>
    </source>
</evidence>
<dbReference type="EMBL" id="CAFBLP010000097">
    <property type="protein sequence ID" value="CAB4889548.1"/>
    <property type="molecule type" value="Genomic_DNA"/>
</dbReference>
<dbReference type="Pfam" id="PF13369">
    <property type="entry name" value="Transglut_core2"/>
    <property type="match status" value="1"/>
</dbReference>
<dbReference type="InterPro" id="IPR032698">
    <property type="entry name" value="SirB1_N"/>
</dbReference>
<evidence type="ECO:0000259" key="1">
    <source>
        <dbReference type="Pfam" id="PF13369"/>
    </source>
</evidence>
<feature type="domain" description="Protein SirB1 N-terminal" evidence="1">
    <location>
        <begin position="66"/>
        <end position="184"/>
    </location>
</feature>
<reference evidence="2" key="1">
    <citation type="submission" date="2020-05" db="EMBL/GenBank/DDBJ databases">
        <authorList>
            <person name="Chiriac C."/>
            <person name="Salcher M."/>
            <person name="Ghai R."/>
            <person name="Kavagutti S V."/>
        </authorList>
    </citation>
    <scope>NUCLEOTIDE SEQUENCE</scope>
</reference>
<dbReference type="PANTHER" id="PTHR31350">
    <property type="entry name" value="SI:DKEY-261L7.2"/>
    <property type="match status" value="1"/>
</dbReference>
<protein>
    <submittedName>
        <fullName evidence="2">Unannotated protein</fullName>
    </submittedName>
</protein>
<organism evidence="2">
    <name type="scientific">freshwater metagenome</name>
    <dbReference type="NCBI Taxonomy" id="449393"/>
    <lineage>
        <taxon>unclassified sequences</taxon>
        <taxon>metagenomes</taxon>
        <taxon>ecological metagenomes</taxon>
    </lineage>
</organism>
<gene>
    <name evidence="2" type="ORF">UFOPK3376_02705</name>
</gene>
<dbReference type="AlphaFoldDB" id="A0A6J7F6V0"/>
<sequence>MDPKESKARFRLLLQLPDEQLPLDVLCLLICQLAGDDIVVEDEQRRIDEISRVIPPSFEGVVSFLFTGPGGIRGNTENYYDVNNSLLSRVRDRGIGIPITMSVIAMECARRIDVPMVGIGLPGHFIVRSGADSDLFADPFHAGALLDRNGVLALFRRLAGPGAAWHDSYLHPVSARDIVFRVLNNIKLASGRTFAGRAMLPWVLELLSWFPQGEPFDPRTAAALMSPYN</sequence>
<name>A0A6J7F6V0_9ZZZZ</name>
<accession>A0A6J7F6V0</accession>
<dbReference type="PANTHER" id="PTHR31350:SF21">
    <property type="entry name" value="F-BOX ONLY PROTEIN 21"/>
    <property type="match status" value="1"/>
</dbReference>
<proteinExistence type="predicted"/>